<dbReference type="EMBL" id="BJHX01000001">
    <property type="protein sequence ID" value="GDY62574.1"/>
    <property type="molecule type" value="Genomic_DNA"/>
</dbReference>
<feature type="region of interest" description="Disordered" evidence="1">
    <location>
        <begin position="39"/>
        <end position="62"/>
    </location>
</feature>
<reference evidence="2 3" key="1">
    <citation type="submission" date="2019-04" db="EMBL/GenBank/DDBJ databases">
        <title>Draft genome sequences of Streptomyces avermitilis NBRC 14893.</title>
        <authorList>
            <person name="Komaki H."/>
            <person name="Tamura T."/>
            <person name="Hosoyama A."/>
        </authorList>
    </citation>
    <scope>NUCLEOTIDE SEQUENCE [LARGE SCALE GENOMIC DNA]</scope>
    <source>
        <strain evidence="2 3">NBRC 14893</strain>
    </source>
</reference>
<evidence type="ECO:0000313" key="3">
    <source>
        <dbReference type="Proteomes" id="UP000302139"/>
    </source>
</evidence>
<sequence>MAGPAEGHRGLGGPQAFLKGTYGRLRTVVPAGDGKLWVTTSETDGRGTPGKGDDRILELQVT</sequence>
<protein>
    <recommendedName>
        <fullName evidence="4">Glucose/Sorbosone dehydrogenase domain-containing protein</fullName>
    </recommendedName>
</protein>
<dbReference type="Proteomes" id="UP000302139">
    <property type="component" value="Unassembled WGS sequence"/>
</dbReference>
<dbReference type="AlphaFoldDB" id="A0A4D4LPZ1"/>
<feature type="compositionally biased region" description="Basic and acidic residues" evidence="1">
    <location>
        <begin position="51"/>
        <end position="62"/>
    </location>
</feature>
<gene>
    <name evidence="2" type="ORF">SAV14893_019670</name>
</gene>
<evidence type="ECO:0000313" key="2">
    <source>
        <dbReference type="EMBL" id="GDY62574.1"/>
    </source>
</evidence>
<evidence type="ECO:0000256" key="1">
    <source>
        <dbReference type="SAM" id="MobiDB-lite"/>
    </source>
</evidence>
<accession>A0A4D4LPZ1</accession>
<name>A0A4D4LPZ1_STRAX</name>
<dbReference type="InterPro" id="IPR011042">
    <property type="entry name" value="6-blade_b-propeller_TolB-like"/>
</dbReference>
<proteinExistence type="predicted"/>
<comment type="caution">
    <text evidence="2">The sequence shown here is derived from an EMBL/GenBank/DDBJ whole genome shotgun (WGS) entry which is preliminary data.</text>
</comment>
<evidence type="ECO:0008006" key="4">
    <source>
        <dbReference type="Google" id="ProtNLM"/>
    </source>
</evidence>
<dbReference type="Gene3D" id="2.120.10.30">
    <property type="entry name" value="TolB, C-terminal domain"/>
    <property type="match status" value="1"/>
</dbReference>
<organism evidence="2 3">
    <name type="scientific">Streptomyces avermitilis</name>
    <dbReference type="NCBI Taxonomy" id="33903"/>
    <lineage>
        <taxon>Bacteria</taxon>
        <taxon>Bacillati</taxon>
        <taxon>Actinomycetota</taxon>
        <taxon>Actinomycetes</taxon>
        <taxon>Kitasatosporales</taxon>
        <taxon>Streptomycetaceae</taxon>
        <taxon>Streptomyces</taxon>
    </lineage>
</organism>